<dbReference type="Pfam" id="PF03466">
    <property type="entry name" value="LysR_substrate"/>
    <property type="match status" value="1"/>
</dbReference>
<dbReference type="EMBL" id="VFRP01000003">
    <property type="protein sequence ID" value="TPE52531.1"/>
    <property type="molecule type" value="Genomic_DNA"/>
</dbReference>
<dbReference type="SUPFAM" id="SSF53850">
    <property type="entry name" value="Periplasmic binding protein-like II"/>
    <property type="match status" value="1"/>
</dbReference>
<dbReference type="InterPro" id="IPR036390">
    <property type="entry name" value="WH_DNA-bd_sf"/>
</dbReference>
<dbReference type="AlphaFoldDB" id="A0A501WZK1"/>
<comment type="similarity">
    <text evidence="1">Belongs to the LysR transcriptional regulatory family.</text>
</comment>
<dbReference type="Gene3D" id="3.40.190.290">
    <property type="match status" value="1"/>
</dbReference>
<dbReference type="GO" id="GO:0003677">
    <property type="term" value="F:DNA binding"/>
    <property type="evidence" value="ECO:0007669"/>
    <property type="project" value="UniProtKB-KW"/>
</dbReference>
<keyword evidence="7" id="KW-1185">Reference proteome</keyword>
<evidence type="ECO:0000256" key="2">
    <source>
        <dbReference type="ARBA" id="ARBA00023015"/>
    </source>
</evidence>
<dbReference type="RefSeq" id="WP_140453014.1">
    <property type="nucleotide sequence ID" value="NZ_VFRP01000003.1"/>
</dbReference>
<dbReference type="Pfam" id="PF00126">
    <property type="entry name" value="HTH_1"/>
    <property type="match status" value="1"/>
</dbReference>
<evidence type="ECO:0000256" key="4">
    <source>
        <dbReference type="ARBA" id="ARBA00023163"/>
    </source>
</evidence>
<dbReference type="InterPro" id="IPR000847">
    <property type="entry name" value="LysR_HTH_N"/>
</dbReference>
<dbReference type="Proteomes" id="UP000319255">
    <property type="component" value="Unassembled WGS sequence"/>
</dbReference>
<keyword evidence="3" id="KW-0238">DNA-binding</keyword>
<comment type="caution">
    <text evidence="6">The sequence shown here is derived from an EMBL/GenBank/DDBJ whole genome shotgun (WGS) entry which is preliminary data.</text>
</comment>
<evidence type="ECO:0000256" key="1">
    <source>
        <dbReference type="ARBA" id="ARBA00009437"/>
    </source>
</evidence>
<sequence length="303" mass="32382">MDRLECDRMFVAVLDLGSFSAAAARLGTSASQASKLVSRLETLLGAQLLKRTTRALAPTEQGLAYHARVKALIEEYDALSASVHEAAGTPAGRIRLSVPVSFGARELVPVLLDFARAWPGIELDARFSDRHVSLVDEGFDLAVRVGAPVDSALIARRLCAMRIVTAAAPDFIARHGPIGAPGDLRDLPCVIDTQPREPNSWRYRDPGGGEIVVPVAGRVRFSDASACVAAAEAGLGALRGPSFLVGESLRAGRLRILLDAYEPEPLAVMALYPPARHLASKVRVLVDHLALAFRGEPAWDAGW</sequence>
<evidence type="ECO:0000259" key="5">
    <source>
        <dbReference type="PROSITE" id="PS50931"/>
    </source>
</evidence>
<proteinExistence type="inferred from homology"/>
<dbReference type="SUPFAM" id="SSF46785">
    <property type="entry name" value="Winged helix' DNA-binding domain"/>
    <property type="match status" value="1"/>
</dbReference>
<dbReference type="PANTHER" id="PTHR30537">
    <property type="entry name" value="HTH-TYPE TRANSCRIPTIONAL REGULATOR"/>
    <property type="match status" value="1"/>
</dbReference>
<keyword evidence="2" id="KW-0805">Transcription regulation</keyword>
<dbReference type="CDD" id="cd08422">
    <property type="entry name" value="PBP2_CrgA_like"/>
    <property type="match status" value="1"/>
</dbReference>
<dbReference type="PANTHER" id="PTHR30537:SF5">
    <property type="entry name" value="HTH-TYPE TRANSCRIPTIONAL ACTIVATOR TTDR-RELATED"/>
    <property type="match status" value="1"/>
</dbReference>
<dbReference type="GO" id="GO:0003700">
    <property type="term" value="F:DNA-binding transcription factor activity"/>
    <property type="evidence" value="ECO:0007669"/>
    <property type="project" value="InterPro"/>
</dbReference>
<dbReference type="InterPro" id="IPR005119">
    <property type="entry name" value="LysR_subst-bd"/>
</dbReference>
<name>A0A501WZK1_9RHOB</name>
<accession>A0A501WZK1</accession>
<dbReference type="PROSITE" id="PS50931">
    <property type="entry name" value="HTH_LYSR"/>
    <property type="match status" value="1"/>
</dbReference>
<evidence type="ECO:0000313" key="6">
    <source>
        <dbReference type="EMBL" id="TPE52531.1"/>
    </source>
</evidence>
<gene>
    <name evidence="6" type="ORF">FJM51_04950</name>
</gene>
<reference evidence="6 7" key="1">
    <citation type="submission" date="2019-06" db="EMBL/GenBank/DDBJ databases">
        <title>A novel bacterium of genus Amaricoccus, isolated from marine sediment.</title>
        <authorList>
            <person name="Huang H."/>
            <person name="Mo K."/>
            <person name="Hu Y."/>
        </authorList>
    </citation>
    <scope>NUCLEOTIDE SEQUENCE [LARGE SCALE GENOMIC DNA]</scope>
    <source>
        <strain evidence="6 7">HB172011</strain>
    </source>
</reference>
<protein>
    <submittedName>
        <fullName evidence="6">LysR family transcriptional regulator</fullName>
    </submittedName>
</protein>
<evidence type="ECO:0000313" key="7">
    <source>
        <dbReference type="Proteomes" id="UP000319255"/>
    </source>
</evidence>
<evidence type="ECO:0000256" key="3">
    <source>
        <dbReference type="ARBA" id="ARBA00023125"/>
    </source>
</evidence>
<keyword evidence="4" id="KW-0804">Transcription</keyword>
<feature type="domain" description="HTH lysR-type" evidence="5">
    <location>
        <begin position="1"/>
        <end position="59"/>
    </location>
</feature>
<organism evidence="6 7">
    <name type="scientific">Amaricoccus solimangrovi</name>
    <dbReference type="NCBI Taxonomy" id="2589815"/>
    <lineage>
        <taxon>Bacteria</taxon>
        <taxon>Pseudomonadati</taxon>
        <taxon>Pseudomonadota</taxon>
        <taxon>Alphaproteobacteria</taxon>
        <taxon>Rhodobacterales</taxon>
        <taxon>Paracoccaceae</taxon>
        <taxon>Amaricoccus</taxon>
    </lineage>
</organism>
<dbReference type="InterPro" id="IPR058163">
    <property type="entry name" value="LysR-type_TF_proteobact-type"/>
</dbReference>
<dbReference type="InterPro" id="IPR036388">
    <property type="entry name" value="WH-like_DNA-bd_sf"/>
</dbReference>
<dbReference type="OrthoDB" id="9813056at2"/>
<dbReference type="Gene3D" id="1.10.10.10">
    <property type="entry name" value="Winged helix-like DNA-binding domain superfamily/Winged helix DNA-binding domain"/>
    <property type="match status" value="1"/>
</dbReference>